<dbReference type="OrthoDB" id="983143at2"/>
<gene>
    <name evidence="2" type="ORF">FA045_15550</name>
</gene>
<dbReference type="Pfam" id="PF13715">
    <property type="entry name" value="CarbopepD_reg_2"/>
    <property type="match status" value="1"/>
</dbReference>
<dbReference type="Pfam" id="PF18939">
    <property type="entry name" value="DUF5686"/>
    <property type="match status" value="1"/>
</dbReference>
<dbReference type="InterPro" id="IPR008969">
    <property type="entry name" value="CarboxyPept-like_regulatory"/>
</dbReference>
<evidence type="ECO:0000256" key="1">
    <source>
        <dbReference type="SAM" id="SignalP"/>
    </source>
</evidence>
<feature type="signal peptide" evidence="1">
    <location>
        <begin position="1"/>
        <end position="20"/>
    </location>
</feature>
<keyword evidence="2" id="KW-0645">Protease</keyword>
<dbReference type="Gene3D" id="2.50.20.10">
    <property type="entry name" value="Lipoprotein localisation LolA/LolB/LppX"/>
    <property type="match status" value="1"/>
</dbReference>
<evidence type="ECO:0000313" key="3">
    <source>
        <dbReference type="Proteomes" id="UP000310477"/>
    </source>
</evidence>
<accession>A0A4U1BZU0</accession>
<feature type="chain" id="PRO_5020250250" evidence="1">
    <location>
        <begin position="21"/>
        <end position="816"/>
    </location>
</feature>
<proteinExistence type="predicted"/>
<dbReference type="InterPro" id="IPR043741">
    <property type="entry name" value="DUF5686"/>
</dbReference>
<keyword evidence="2" id="KW-0121">Carboxypeptidase</keyword>
<protein>
    <submittedName>
        <fullName evidence="2">Carboxypeptidase-like regulatory domain-containing protein</fullName>
    </submittedName>
</protein>
<dbReference type="EMBL" id="SWBO01000010">
    <property type="protein sequence ID" value="TKB98073.1"/>
    <property type="molecule type" value="Genomic_DNA"/>
</dbReference>
<reference evidence="2 3" key="1">
    <citation type="submission" date="2019-04" db="EMBL/GenBank/DDBJ databases">
        <title>Pedobacter sp. AR-2-6 sp. nov., isolated from Arctic soil.</title>
        <authorList>
            <person name="Dahal R.H."/>
            <person name="Kim D.-U."/>
        </authorList>
    </citation>
    <scope>NUCLEOTIDE SEQUENCE [LARGE SCALE GENOMIC DNA]</scope>
    <source>
        <strain evidence="2 3">AR-2-6</strain>
    </source>
</reference>
<sequence>MKKIFLSIVFILTLTSLSLAQYQITGKITETNGEVIPFASIYIKNTSKGVSANVNGMYTINLDKGSYTLIYTAIGFKTTERNIQVNGNLTLNQALPTESYTLNNVVIRPNAEDLAYEIIRQAIKLRKQHLNEVEAFSTDVYTKGLQKLVSAPKKFMGRDIQKTLDLDTNRQGILYLSETQSTFSFKRPNKIHEEMVSSKVSGNNNAFSFNKASDLIVNFYENLMLENTGLSGRSFVSPIADNALFYYRYKLLGSSEENGVTINKIEVIPRRKNDPVFRGIIYITDESWRLLGTNLNLTEDAGINFVDTLNISQQFVKIEDVYMPSSIRFQFNGGILKFKFEGYFIGIYSNYNIKPNFPEKFFTAEILKVTKAVNKKDSLYWMNNRPIPLTEEEKFDYKKKDSVALLKQSKPYLDSLESKNNKFGIGKLFFSGYTINNRYEKKYISFDPLVTSVFYNTVEGLALRYGVTFRKNFEDRKSFSIRPEARYGFSNKIFTANLSSSYYYDPLKRASVSASFGTSIADLNSYGTMSLRSNTINSLVFETNLLKLYKKEFFTLNSTRELADGLQAYANIEYARNQTLQNTSNYSFRDVSDKAFTSNNPFTPSLETPLFPTYASFNISATLVYTIGQTYITRPDGKFYQESKYPRFQLNYRKGFKGILNSAVDYDYLGLEIYQERISAGLLGYFSFVVGAGKFLNNNVVFYPDSKHFRGNNSTIFPPNLRKFRFLDFYQYSTDRHFAEAHIEHNFGGLLINKIPLLRKLKFEEIIGVSYLTQPNKKNYKEFYFGIERFGFGVSYGYAYDGSKKVDQGFRIAYSL</sequence>
<dbReference type="Proteomes" id="UP000310477">
    <property type="component" value="Unassembled WGS sequence"/>
</dbReference>
<name>A0A4U1BZU0_9SPHI</name>
<dbReference type="AlphaFoldDB" id="A0A4U1BZU0"/>
<dbReference type="Gene3D" id="2.60.40.1120">
    <property type="entry name" value="Carboxypeptidase-like, regulatory domain"/>
    <property type="match status" value="1"/>
</dbReference>
<keyword evidence="1" id="KW-0732">Signal</keyword>
<dbReference type="RefSeq" id="WP_136877996.1">
    <property type="nucleotide sequence ID" value="NZ_SWBO01000010.1"/>
</dbReference>
<dbReference type="SUPFAM" id="SSF49464">
    <property type="entry name" value="Carboxypeptidase regulatory domain-like"/>
    <property type="match status" value="1"/>
</dbReference>
<dbReference type="GO" id="GO:0004180">
    <property type="term" value="F:carboxypeptidase activity"/>
    <property type="evidence" value="ECO:0007669"/>
    <property type="project" value="UniProtKB-KW"/>
</dbReference>
<evidence type="ECO:0000313" key="2">
    <source>
        <dbReference type="EMBL" id="TKB98073.1"/>
    </source>
</evidence>
<keyword evidence="3" id="KW-1185">Reference proteome</keyword>
<comment type="caution">
    <text evidence="2">The sequence shown here is derived from an EMBL/GenBank/DDBJ whole genome shotgun (WGS) entry which is preliminary data.</text>
</comment>
<keyword evidence="2" id="KW-0378">Hydrolase</keyword>
<organism evidence="2 3">
    <name type="scientific">Pedobacter cryotolerans</name>
    <dbReference type="NCBI Taxonomy" id="2571270"/>
    <lineage>
        <taxon>Bacteria</taxon>
        <taxon>Pseudomonadati</taxon>
        <taxon>Bacteroidota</taxon>
        <taxon>Sphingobacteriia</taxon>
        <taxon>Sphingobacteriales</taxon>
        <taxon>Sphingobacteriaceae</taxon>
        <taxon>Pedobacter</taxon>
    </lineage>
</organism>